<evidence type="ECO:0000313" key="1">
    <source>
        <dbReference type="EMBL" id="PSK13178.1"/>
    </source>
</evidence>
<keyword evidence="2" id="KW-1185">Reference proteome</keyword>
<dbReference type="Proteomes" id="UP000241645">
    <property type="component" value="Unassembled WGS sequence"/>
</dbReference>
<name>A0ABX5FU83_9BACL</name>
<dbReference type="EMBL" id="PXZO01000007">
    <property type="protein sequence ID" value="PSK13178.1"/>
    <property type="molecule type" value="Genomic_DNA"/>
</dbReference>
<reference evidence="1 2" key="1">
    <citation type="submission" date="2018-03" db="EMBL/GenBank/DDBJ databases">
        <title>Brevisbacillus phylogenomics.</title>
        <authorList>
            <person name="Dunlap C."/>
        </authorList>
    </citation>
    <scope>NUCLEOTIDE SEQUENCE [LARGE SCALE GENOMIC DNA]</scope>
    <source>
        <strain evidence="1 2">NRRL B-41110</strain>
    </source>
</reference>
<comment type="caution">
    <text evidence="1">The sequence shown here is derived from an EMBL/GenBank/DDBJ whole genome shotgun (WGS) entry which is preliminary data.</text>
</comment>
<evidence type="ECO:0000313" key="2">
    <source>
        <dbReference type="Proteomes" id="UP000241645"/>
    </source>
</evidence>
<protein>
    <submittedName>
        <fullName evidence="1">Uncharacterized protein</fullName>
    </submittedName>
</protein>
<proteinExistence type="predicted"/>
<sequence>MTSSPGPGCDKVAEVDRQVKELYNKYLEANKAGRTEEAAQLYKAYAAAWQQLQHLRSICPHVPERR</sequence>
<accession>A0ABX5FU83</accession>
<gene>
    <name evidence="1" type="ORF">C7R92_06390</name>
</gene>
<organism evidence="1 2">
    <name type="scientific">Brevibacillus porteri</name>
    <dbReference type="NCBI Taxonomy" id="2126350"/>
    <lineage>
        <taxon>Bacteria</taxon>
        <taxon>Bacillati</taxon>
        <taxon>Bacillota</taxon>
        <taxon>Bacilli</taxon>
        <taxon>Bacillales</taxon>
        <taxon>Paenibacillaceae</taxon>
        <taxon>Brevibacillus</taxon>
    </lineage>
</organism>